<dbReference type="InterPro" id="IPR038323">
    <property type="entry name" value="ArAE_1_C_sf"/>
</dbReference>
<evidence type="ECO:0000313" key="3">
    <source>
        <dbReference type="Proteomes" id="UP001228376"/>
    </source>
</evidence>
<dbReference type="InterPro" id="IPR021062">
    <property type="entry name" value="ArAE_1_C"/>
</dbReference>
<name>A0ABU5CH38_9BACI</name>
<keyword evidence="3" id="KW-1185">Reference proteome</keyword>
<accession>A0ABU5CH38</accession>
<reference evidence="2 3" key="1">
    <citation type="submission" date="2023-10" db="EMBL/GenBank/DDBJ databases">
        <title>179-bfca-hs.</title>
        <authorList>
            <person name="Miliotis G."/>
            <person name="Sengupta P."/>
            <person name="Hameed A."/>
            <person name="Chuvochina M."/>
            <person name="Mcdonagh F."/>
            <person name="Simpson A.C."/>
            <person name="Singh N.K."/>
            <person name="Rekha P.D."/>
            <person name="Raman K."/>
            <person name="Hugenholtz P."/>
            <person name="Venkateswaran K."/>
        </authorList>
    </citation>
    <scope>NUCLEOTIDE SEQUENCE [LARGE SCALE GENOMIC DNA]</scope>
    <source>
        <strain evidence="2 3">179-BFC-A-HS</strain>
    </source>
</reference>
<organism evidence="2 3">
    <name type="scientific">Tigheibacillus jepli</name>
    <dbReference type="NCBI Taxonomy" id="3035914"/>
    <lineage>
        <taxon>Bacteria</taxon>
        <taxon>Bacillati</taxon>
        <taxon>Bacillota</taxon>
        <taxon>Bacilli</taxon>
        <taxon>Bacillales</taxon>
        <taxon>Bacillaceae</taxon>
        <taxon>Tigheibacillus</taxon>
    </lineage>
</organism>
<dbReference type="EMBL" id="JAROCA020000001">
    <property type="protein sequence ID" value="MDY0405633.1"/>
    <property type="molecule type" value="Genomic_DNA"/>
</dbReference>
<feature type="domain" description="Putative aromatic acid exporter C-terminal" evidence="1">
    <location>
        <begin position="5"/>
        <end position="169"/>
    </location>
</feature>
<evidence type="ECO:0000313" key="2">
    <source>
        <dbReference type="EMBL" id="MDY0405633.1"/>
    </source>
</evidence>
<evidence type="ECO:0000259" key="1">
    <source>
        <dbReference type="Pfam" id="PF11728"/>
    </source>
</evidence>
<protein>
    <recommendedName>
        <fullName evidence="1">Putative aromatic acid exporter C-terminal domain-containing protein</fullName>
    </recommendedName>
</protein>
<dbReference type="RefSeq" id="WP_320384905.1">
    <property type="nucleotide sequence ID" value="NZ_JAROCA020000001.1"/>
</dbReference>
<dbReference type="PANTHER" id="PTHR40064:SF1">
    <property type="entry name" value="MEMBRANE PROTEIN"/>
    <property type="match status" value="1"/>
</dbReference>
<dbReference type="Pfam" id="PF11728">
    <property type="entry name" value="ArAE_1_C"/>
    <property type="match status" value="1"/>
</dbReference>
<sequence length="175" mass="20907">MPSLDKALKEKQKLLEKNFQTILFEIASYIRNKNMTWDGKELAETQEILDKVLDLVEVDRENHMLRAKHPYYDYFIMREKQFELLKQMLPLVARLPKHDKLSEQIADFIEKVSESVHPGNTAILFLDELEELRKAFREEELPKTREEFETRANLFRLLHDIEDYLLIKKGLSKVM</sequence>
<dbReference type="Gene3D" id="1.20.120.940">
    <property type="entry name" value="Putative aromatic acid exporter, C-terminal domain"/>
    <property type="match status" value="1"/>
</dbReference>
<gene>
    <name evidence="2" type="ORF">P5G51_009705</name>
</gene>
<comment type="caution">
    <text evidence="2">The sequence shown here is derived from an EMBL/GenBank/DDBJ whole genome shotgun (WGS) entry which is preliminary data.</text>
</comment>
<dbReference type="InterPro" id="IPR052984">
    <property type="entry name" value="UPF0421"/>
</dbReference>
<proteinExistence type="predicted"/>
<dbReference type="PANTHER" id="PTHR40064">
    <property type="entry name" value="MEMBRANE PROTEIN-RELATED"/>
    <property type="match status" value="1"/>
</dbReference>
<dbReference type="Proteomes" id="UP001228376">
    <property type="component" value="Unassembled WGS sequence"/>
</dbReference>